<accession>A0A1Q9ERQ5</accession>
<proteinExistence type="predicted"/>
<dbReference type="OMA" id="HFHALYL"/>
<keyword evidence="7" id="KW-1185">Reference proteome</keyword>
<organism evidence="6 7">
    <name type="scientific">Symbiodinium microadriaticum</name>
    <name type="common">Dinoflagellate</name>
    <name type="synonym">Zooxanthella microadriatica</name>
    <dbReference type="NCBI Taxonomy" id="2951"/>
    <lineage>
        <taxon>Eukaryota</taxon>
        <taxon>Sar</taxon>
        <taxon>Alveolata</taxon>
        <taxon>Dinophyceae</taxon>
        <taxon>Suessiales</taxon>
        <taxon>Symbiodiniaceae</taxon>
        <taxon>Symbiodinium</taxon>
    </lineage>
</organism>
<comment type="caution">
    <text evidence="6">The sequence shown here is derived from an EMBL/GenBank/DDBJ whole genome shotgun (WGS) entry which is preliminary data.</text>
</comment>
<dbReference type="AlphaFoldDB" id="A0A1Q9ERQ5"/>
<dbReference type="EMBL" id="LSRX01000084">
    <property type="protein sequence ID" value="OLQ10102.1"/>
    <property type="molecule type" value="Genomic_DNA"/>
</dbReference>
<name>A0A1Q9ERQ5_SYMMI</name>
<dbReference type="Gene3D" id="2.30.40.10">
    <property type="entry name" value="Urease, subunit C, domain 1"/>
    <property type="match status" value="1"/>
</dbReference>
<dbReference type="UniPathway" id="UPA00603">
    <property type="reaction ID" value="UER00660"/>
</dbReference>
<reference evidence="6 7" key="1">
    <citation type="submission" date="2016-02" db="EMBL/GenBank/DDBJ databases">
        <title>Genome analysis of coral dinoflagellate symbionts highlights evolutionary adaptations to a symbiotic lifestyle.</title>
        <authorList>
            <person name="Aranda M."/>
            <person name="Li Y."/>
            <person name="Liew Y.J."/>
            <person name="Baumgarten S."/>
            <person name="Simakov O."/>
            <person name="Wilson M."/>
            <person name="Piel J."/>
            <person name="Ashoor H."/>
            <person name="Bougouffa S."/>
            <person name="Bajic V.B."/>
            <person name="Ryu T."/>
            <person name="Ravasi T."/>
            <person name="Bayer T."/>
            <person name="Micklem G."/>
            <person name="Kim H."/>
            <person name="Bhak J."/>
            <person name="Lajeunesse T.C."/>
            <person name="Voolstra C.R."/>
        </authorList>
    </citation>
    <scope>NUCLEOTIDE SEQUENCE [LARGE SCALE GENOMIC DNA]</scope>
    <source>
        <strain evidence="6 7">CCMP2467</strain>
    </source>
</reference>
<dbReference type="GO" id="GO:0006147">
    <property type="term" value="P:guanine catabolic process"/>
    <property type="evidence" value="ECO:0007669"/>
    <property type="project" value="UniProtKB-UniPathway"/>
</dbReference>
<dbReference type="Proteomes" id="UP000186817">
    <property type="component" value="Unassembled WGS sequence"/>
</dbReference>
<feature type="domain" description="Amidohydrolase-related" evidence="5">
    <location>
        <begin position="8"/>
        <end position="80"/>
    </location>
</feature>
<dbReference type="PANTHER" id="PTHR11271">
    <property type="entry name" value="GUANINE DEAMINASE"/>
    <property type="match status" value="1"/>
</dbReference>
<comment type="cofactor">
    <cofactor evidence="1">
        <name>Zn(2+)</name>
        <dbReference type="ChEBI" id="CHEBI:29105"/>
    </cofactor>
</comment>
<dbReference type="GO" id="GO:0008892">
    <property type="term" value="F:guanine deaminase activity"/>
    <property type="evidence" value="ECO:0007669"/>
    <property type="project" value="TreeGrafter"/>
</dbReference>
<sequence>MCNRNHFHALYLATLGGAKALHMEAVLGSFDAGKCFDAVLLIPSPVAQRLGASDDREDMLQKIITLGDDRNVQEVFVNGRSAHKLVTPPAAQRGGYA</sequence>
<evidence type="ECO:0000313" key="7">
    <source>
        <dbReference type="Proteomes" id="UP000186817"/>
    </source>
</evidence>
<evidence type="ECO:0000256" key="4">
    <source>
        <dbReference type="ARBA" id="ARBA00022833"/>
    </source>
</evidence>
<dbReference type="Pfam" id="PF01979">
    <property type="entry name" value="Amidohydro_1"/>
    <property type="match status" value="1"/>
</dbReference>
<dbReference type="SUPFAM" id="SSF51338">
    <property type="entry name" value="Composite domain of metallo-dependent hydrolases"/>
    <property type="match status" value="1"/>
</dbReference>
<dbReference type="InterPro" id="IPR011059">
    <property type="entry name" value="Metal-dep_hydrolase_composite"/>
</dbReference>
<dbReference type="PANTHER" id="PTHR11271:SF6">
    <property type="entry name" value="GUANINE DEAMINASE"/>
    <property type="match status" value="1"/>
</dbReference>
<keyword evidence="2" id="KW-0479">Metal-binding</keyword>
<evidence type="ECO:0000256" key="2">
    <source>
        <dbReference type="ARBA" id="ARBA00022723"/>
    </source>
</evidence>
<dbReference type="InterPro" id="IPR051607">
    <property type="entry name" value="Metallo-dep_hydrolases"/>
</dbReference>
<dbReference type="OrthoDB" id="194468at2759"/>
<dbReference type="GO" id="GO:0005829">
    <property type="term" value="C:cytosol"/>
    <property type="evidence" value="ECO:0007669"/>
    <property type="project" value="TreeGrafter"/>
</dbReference>
<dbReference type="GO" id="GO:0008270">
    <property type="term" value="F:zinc ion binding"/>
    <property type="evidence" value="ECO:0007669"/>
    <property type="project" value="TreeGrafter"/>
</dbReference>
<evidence type="ECO:0000313" key="6">
    <source>
        <dbReference type="EMBL" id="OLQ10102.1"/>
    </source>
</evidence>
<evidence type="ECO:0000259" key="5">
    <source>
        <dbReference type="Pfam" id="PF01979"/>
    </source>
</evidence>
<keyword evidence="4" id="KW-0862">Zinc</keyword>
<keyword evidence="3" id="KW-0378">Hydrolase</keyword>
<evidence type="ECO:0000256" key="1">
    <source>
        <dbReference type="ARBA" id="ARBA00001947"/>
    </source>
</evidence>
<dbReference type="Gene3D" id="3.20.20.140">
    <property type="entry name" value="Metal-dependent hydrolases"/>
    <property type="match status" value="1"/>
</dbReference>
<gene>
    <name evidence="6" type="primary">Gda</name>
    <name evidence="6" type="ORF">AK812_SmicGene6241</name>
</gene>
<protein>
    <submittedName>
        <fullName evidence="6">Guanine deaminase</fullName>
    </submittedName>
</protein>
<evidence type="ECO:0000256" key="3">
    <source>
        <dbReference type="ARBA" id="ARBA00022801"/>
    </source>
</evidence>
<dbReference type="InterPro" id="IPR006680">
    <property type="entry name" value="Amidohydro-rel"/>
</dbReference>